<comment type="caution">
    <text evidence="7">Lacks conserved residue(s) required for the propagation of feature annotation.</text>
</comment>
<evidence type="ECO:0000256" key="5">
    <source>
        <dbReference type="ARBA" id="ARBA00022801"/>
    </source>
</evidence>
<dbReference type="EC" id="3.4.21.89" evidence="3 7"/>
<keyword evidence="5 7" id="KW-0378">Hydrolase</keyword>
<dbReference type="Proteomes" id="UP000539265">
    <property type="component" value="Unassembled WGS sequence"/>
</dbReference>
<comment type="catalytic activity">
    <reaction evidence="1 7">
        <text>Cleavage of hydrophobic, N-terminal signal or leader sequences from secreted and periplasmic proteins.</text>
        <dbReference type="EC" id="3.4.21.89"/>
    </reaction>
</comment>
<dbReference type="RefSeq" id="WP_096355814.1">
    <property type="nucleotide sequence ID" value="NZ_AP017313.1"/>
</dbReference>
<dbReference type="NCBIfam" id="TIGR02227">
    <property type="entry name" value="sigpep_I_bact"/>
    <property type="match status" value="1"/>
</dbReference>
<dbReference type="InterPro" id="IPR043739">
    <property type="entry name" value="DUF5684"/>
</dbReference>
<evidence type="ECO:0000256" key="7">
    <source>
        <dbReference type="RuleBase" id="RU362042"/>
    </source>
</evidence>
<evidence type="ECO:0000259" key="8">
    <source>
        <dbReference type="Pfam" id="PF10502"/>
    </source>
</evidence>
<dbReference type="EMBL" id="JACHWX010000027">
    <property type="protein sequence ID" value="MBB3058915.1"/>
    <property type="molecule type" value="Genomic_DNA"/>
</dbReference>
<dbReference type="PANTHER" id="PTHR43390">
    <property type="entry name" value="SIGNAL PEPTIDASE I"/>
    <property type="match status" value="1"/>
</dbReference>
<feature type="domain" description="Peptidase S26" evidence="8">
    <location>
        <begin position="136"/>
        <end position="286"/>
    </location>
</feature>
<evidence type="ECO:0000256" key="2">
    <source>
        <dbReference type="ARBA" id="ARBA00009370"/>
    </source>
</evidence>
<reference evidence="9" key="1">
    <citation type="submission" date="2020-08" db="EMBL/GenBank/DDBJ databases">
        <title>Genomic Encyclopedia of Type Strains, Phase III (KMG-III): the genomes of soil and plant-associated and newly described type strains.</title>
        <authorList>
            <person name="Whitman W."/>
        </authorList>
    </citation>
    <scope>NUCLEOTIDE SEQUENCE [LARGE SCALE GENOMIC DNA]</scope>
    <source>
        <strain evidence="9">CECT 8628</strain>
    </source>
</reference>
<feature type="transmembrane region" description="Helical" evidence="7">
    <location>
        <begin position="131"/>
        <end position="152"/>
    </location>
</feature>
<evidence type="ECO:0000313" key="9">
    <source>
        <dbReference type="EMBL" id="MBB3058915.1"/>
    </source>
</evidence>
<evidence type="ECO:0000256" key="3">
    <source>
        <dbReference type="ARBA" id="ARBA00013208"/>
    </source>
</evidence>
<dbReference type="OrthoDB" id="9802919at2"/>
<evidence type="ECO:0000256" key="6">
    <source>
        <dbReference type="PIRSR" id="PIRSR600223-1"/>
    </source>
</evidence>
<dbReference type="PANTHER" id="PTHR43390:SF1">
    <property type="entry name" value="CHLOROPLAST PROCESSING PEPTIDASE"/>
    <property type="match status" value="1"/>
</dbReference>
<keyword evidence="7" id="KW-1133">Transmembrane helix</keyword>
<evidence type="ECO:0000256" key="4">
    <source>
        <dbReference type="ARBA" id="ARBA00019232"/>
    </source>
</evidence>
<dbReference type="InterPro" id="IPR019758">
    <property type="entry name" value="Pept_S26A_signal_pept_1_CS"/>
</dbReference>
<dbReference type="PRINTS" id="PR00727">
    <property type="entry name" value="LEADERPTASE"/>
</dbReference>
<feature type="domain" description="Peptidase S26" evidence="8">
    <location>
        <begin position="429"/>
        <end position="467"/>
    </location>
</feature>
<dbReference type="Gene3D" id="2.10.109.10">
    <property type="entry name" value="Umud Fragment, subunit A"/>
    <property type="match status" value="2"/>
</dbReference>
<keyword evidence="7" id="KW-0812">Transmembrane</keyword>
<dbReference type="InterPro" id="IPR000223">
    <property type="entry name" value="Pept_S26A_signal_pept_1"/>
</dbReference>
<keyword evidence="7" id="KW-0472">Membrane</keyword>
<dbReference type="SUPFAM" id="SSF51306">
    <property type="entry name" value="LexA/Signal peptidase"/>
    <property type="match status" value="1"/>
</dbReference>
<dbReference type="GO" id="GO:0016020">
    <property type="term" value="C:membrane"/>
    <property type="evidence" value="ECO:0007669"/>
    <property type="project" value="UniProtKB-SubCell"/>
</dbReference>
<dbReference type="AlphaFoldDB" id="A0A839SKV9"/>
<feature type="active site" evidence="6">
    <location>
        <position position="166"/>
    </location>
</feature>
<name>A0A839SKV9_9SPHI</name>
<organism evidence="9 10">
    <name type="scientific">Mucilaginibacter gotjawali</name>
    <dbReference type="NCBI Taxonomy" id="1550579"/>
    <lineage>
        <taxon>Bacteria</taxon>
        <taxon>Pseudomonadati</taxon>
        <taxon>Bacteroidota</taxon>
        <taxon>Sphingobacteriia</taxon>
        <taxon>Sphingobacteriales</taxon>
        <taxon>Sphingobacteriaceae</taxon>
        <taxon>Mucilaginibacter</taxon>
    </lineage>
</organism>
<dbReference type="GO" id="GO:0006465">
    <property type="term" value="P:signal peptide processing"/>
    <property type="evidence" value="ECO:0007669"/>
    <property type="project" value="InterPro"/>
</dbReference>
<feature type="active site" evidence="6">
    <location>
        <position position="255"/>
    </location>
</feature>
<feature type="transmembrane region" description="Helical" evidence="7">
    <location>
        <begin position="6"/>
        <end position="24"/>
    </location>
</feature>
<protein>
    <recommendedName>
        <fullName evidence="4 7">Signal peptidase I</fullName>
        <ecNumber evidence="3 7">3.4.21.89</ecNumber>
    </recommendedName>
</protein>
<dbReference type="GO" id="GO:0009003">
    <property type="term" value="F:signal peptidase activity"/>
    <property type="evidence" value="ECO:0007669"/>
    <property type="project" value="UniProtKB-EC"/>
</dbReference>
<dbReference type="InterPro" id="IPR019533">
    <property type="entry name" value="Peptidase_S26"/>
</dbReference>
<feature type="transmembrane region" description="Helical" evidence="7">
    <location>
        <begin position="58"/>
        <end position="80"/>
    </location>
</feature>
<comment type="similarity">
    <text evidence="2 7">Belongs to the peptidase S26 family.</text>
</comment>
<dbReference type="InterPro" id="IPR036286">
    <property type="entry name" value="LexA/Signal_pep-like_sf"/>
</dbReference>
<keyword evidence="7" id="KW-0645">Protease</keyword>
<comment type="subcellular location">
    <subcellularLocation>
        <location evidence="7">Membrane</location>
        <topology evidence="7">Single-pass type II membrane protein</topology>
    </subcellularLocation>
</comment>
<dbReference type="CDD" id="cd06530">
    <property type="entry name" value="S26_SPase_I"/>
    <property type="match status" value="2"/>
</dbReference>
<dbReference type="Pfam" id="PF10502">
    <property type="entry name" value="Peptidase_S26"/>
    <property type="match status" value="2"/>
</dbReference>
<gene>
    <name evidence="9" type="ORF">FHS11_005375</name>
</gene>
<evidence type="ECO:0000313" key="10">
    <source>
        <dbReference type="Proteomes" id="UP000539265"/>
    </source>
</evidence>
<comment type="caution">
    <text evidence="9">The sequence shown here is derived from an EMBL/GenBank/DDBJ whole genome shotgun (WGS) entry which is preliminary data.</text>
</comment>
<dbReference type="PROSITE" id="PS00761">
    <property type="entry name" value="SPASE_I_3"/>
    <property type="match status" value="1"/>
</dbReference>
<accession>A0A839SKV9</accession>
<sequence>MQIGSYIGVLILASPILLLALAGYWKLFQKAGRKGWEALIPFYSGYVMLKISGRPVWWLIWLFLPLASTIVGAGILVDFIKCYGKYTAKDRAKAILLGFIYLPKWGFENKTVYLGPSASPGFRKGHPKSRAVSSVIAWGQAVFFAVFAAMFIRTFFIEAYVIPTASMERTLLVGDNIFVSKLNYGARIPMTPISFPFANHTLPNTNFKSYWDGLELPYLRLPGFSSIKRGDVIVFNYPQDTIDNRPVDKREFYIKRCVAIAGDTLNIINEQVFVNGKAQAGPPEEQLEYSYKLHGREVSPDVLEELHVITYDGHQYPSMTKQSARLLRGYSNIESLKPVFSPKGFSEDVFPRSSTSSMHVLLTKTIPDYHWNVDNFGPIIIPKKGWTVKLDSMTFPLYERVIEVYEHNKLEVKGTDIFINGKKINTYTFKMNYYWVLGDNRHDSEDSRYWGFVPEDHISGKAIFIWMSWDSDAPLFKKIRWERILGGIK</sequence>
<keyword evidence="10" id="KW-1185">Reference proteome</keyword>
<dbReference type="GO" id="GO:0004252">
    <property type="term" value="F:serine-type endopeptidase activity"/>
    <property type="evidence" value="ECO:0007669"/>
    <property type="project" value="InterPro"/>
</dbReference>
<proteinExistence type="inferred from homology"/>
<evidence type="ECO:0000256" key="1">
    <source>
        <dbReference type="ARBA" id="ARBA00000677"/>
    </source>
</evidence>
<dbReference type="Pfam" id="PF18936">
    <property type="entry name" value="DUF5684"/>
    <property type="match status" value="1"/>
</dbReference>